<feature type="transmembrane region" description="Helical" evidence="6">
    <location>
        <begin position="128"/>
        <end position="144"/>
    </location>
</feature>
<evidence type="ECO:0000256" key="4">
    <source>
        <dbReference type="ARBA" id="ARBA00022989"/>
    </source>
</evidence>
<evidence type="ECO:0000256" key="2">
    <source>
        <dbReference type="ARBA" id="ARBA00007362"/>
    </source>
</evidence>
<dbReference type="AlphaFoldDB" id="A0A917P9R7"/>
<gene>
    <name evidence="8" type="ORF">GCM10008939_10440</name>
</gene>
<feature type="transmembrane region" description="Helical" evidence="6">
    <location>
        <begin position="99"/>
        <end position="122"/>
    </location>
</feature>
<evidence type="ECO:0000256" key="5">
    <source>
        <dbReference type="ARBA" id="ARBA00023136"/>
    </source>
</evidence>
<dbReference type="InterPro" id="IPR037185">
    <property type="entry name" value="EmrE-like"/>
</dbReference>
<evidence type="ECO:0000313" key="8">
    <source>
        <dbReference type="EMBL" id="GGJ67981.1"/>
    </source>
</evidence>
<keyword evidence="5 6" id="KW-0472">Membrane</keyword>
<feature type="transmembrane region" description="Helical" evidence="6">
    <location>
        <begin position="240"/>
        <end position="260"/>
    </location>
</feature>
<sequence length="262" mass="27392">MTRLAVPEFGSVATGFGRAVVAGLLAVALLAARRERLPERRHWLGLTLVTVGVVFGFPVFTSLALKTVPATHAAVVVGLLPAASAVAAVLLARERPRPAFWLVCALGFLAVLGFGAVIGAGHLGLGDLYLLLAVLLGALGYAEGGRLARTLDGWRVVSWALVLGLPAALSVLLLTPLPAHVPSLPAWLAFLYISVFSMFLGFFAWYRGLALGGIAHAGQAQLIQPALTLGWAALLLGEHLTFPTLMAALLIIACAALSRLTR</sequence>
<feature type="transmembrane region" description="Helical" evidence="6">
    <location>
        <begin position="156"/>
        <end position="174"/>
    </location>
</feature>
<dbReference type="Proteomes" id="UP000635726">
    <property type="component" value="Unassembled WGS sequence"/>
</dbReference>
<comment type="subcellular location">
    <subcellularLocation>
        <location evidence="1">Membrane</location>
        <topology evidence="1">Multi-pass membrane protein</topology>
    </subcellularLocation>
</comment>
<evidence type="ECO:0000256" key="3">
    <source>
        <dbReference type="ARBA" id="ARBA00022692"/>
    </source>
</evidence>
<feature type="transmembrane region" description="Helical" evidence="6">
    <location>
        <begin position="71"/>
        <end position="92"/>
    </location>
</feature>
<evidence type="ECO:0000313" key="9">
    <source>
        <dbReference type="Proteomes" id="UP000635726"/>
    </source>
</evidence>
<protein>
    <recommendedName>
        <fullName evidence="7">EamA domain-containing protein</fullName>
    </recommendedName>
</protein>
<comment type="caution">
    <text evidence="8">The sequence shown here is derived from an EMBL/GenBank/DDBJ whole genome shotgun (WGS) entry which is preliminary data.</text>
</comment>
<dbReference type="EMBL" id="BMOE01000002">
    <property type="protein sequence ID" value="GGJ67981.1"/>
    <property type="molecule type" value="Genomic_DNA"/>
</dbReference>
<feature type="transmembrane region" description="Helical" evidence="6">
    <location>
        <begin position="186"/>
        <end position="206"/>
    </location>
</feature>
<feature type="domain" description="EamA" evidence="7">
    <location>
        <begin position="125"/>
        <end position="257"/>
    </location>
</feature>
<feature type="domain" description="EamA" evidence="7">
    <location>
        <begin position="2"/>
        <end position="113"/>
    </location>
</feature>
<comment type="similarity">
    <text evidence="2">Belongs to the EamA transporter family.</text>
</comment>
<feature type="transmembrane region" description="Helical" evidence="6">
    <location>
        <begin position="213"/>
        <end position="234"/>
    </location>
</feature>
<dbReference type="Pfam" id="PF00892">
    <property type="entry name" value="EamA"/>
    <property type="match status" value="2"/>
</dbReference>
<dbReference type="InterPro" id="IPR000620">
    <property type="entry name" value="EamA_dom"/>
</dbReference>
<keyword evidence="9" id="KW-1185">Reference proteome</keyword>
<feature type="transmembrane region" description="Helical" evidence="6">
    <location>
        <begin position="12"/>
        <end position="31"/>
    </location>
</feature>
<keyword evidence="3 6" id="KW-0812">Transmembrane</keyword>
<reference evidence="8" key="2">
    <citation type="submission" date="2020-09" db="EMBL/GenBank/DDBJ databases">
        <authorList>
            <person name="Sun Q."/>
            <person name="Ohkuma M."/>
        </authorList>
    </citation>
    <scope>NUCLEOTIDE SEQUENCE</scope>
    <source>
        <strain evidence="8">JCM 14371</strain>
    </source>
</reference>
<keyword evidence="4 6" id="KW-1133">Transmembrane helix</keyword>
<accession>A0A917P9R7</accession>
<organism evidence="8 9">
    <name type="scientific">Deinococcus aquiradiocola</name>
    <dbReference type="NCBI Taxonomy" id="393059"/>
    <lineage>
        <taxon>Bacteria</taxon>
        <taxon>Thermotogati</taxon>
        <taxon>Deinococcota</taxon>
        <taxon>Deinococci</taxon>
        <taxon>Deinococcales</taxon>
        <taxon>Deinococcaceae</taxon>
        <taxon>Deinococcus</taxon>
    </lineage>
</organism>
<name>A0A917P9R7_9DEIO</name>
<dbReference type="SUPFAM" id="SSF103481">
    <property type="entry name" value="Multidrug resistance efflux transporter EmrE"/>
    <property type="match status" value="2"/>
</dbReference>
<dbReference type="GO" id="GO:0016020">
    <property type="term" value="C:membrane"/>
    <property type="evidence" value="ECO:0007669"/>
    <property type="project" value="UniProtKB-SubCell"/>
</dbReference>
<evidence type="ECO:0000256" key="6">
    <source>
        <dbReference type="SAM" id="Phobius"/>
    </source>
</evidence>
<dbReference type="PANTHER" id="PTHR32322:SF2">
    <property type="entry name" value="EAMA DOMAIN-CONTAINING PROTEIN"/>
    <property type="match status" value="1"/>
</dbReference>
<dbReference type="InterPro" id="IPR050638">
    <property type="entry name" value="AA-Vitamin_Transporters"/>
</dbReference>
<proteinExistence type="inferred from homology"/>
<evidence type="ECO:0000259" key="7">
    <source>
        <dbReference type="Pfam" id="PF00892"/>
    </source>
</evidence>
<reference evidence="8" key="1">
    <citation type="journal article" date="2014" name="Int. J. Syst. Evol. Microbiol.">
        <title>Complete genome sequence of Corynebacterium casei LMG S-19264T (=DSM 44701T), isolated from a smear-ripened cheese.</title>
        <authorList>
            <consortium name="US DOE Joint Genome Institute (JGI-PGF)"/>
            <person name="Walter F."/>
            <person name="Albersmeier A."/>
            <person name="Kalinowski J."/>
            <person name="Ruckert C."/>
        </authorList>
    </citation>
    <scope>NUCLEOTIDE SEQUENCE</scope>
    <source>
        <strain evidence="8">JCM 14371</strain>
    </source>
</reference>
<feature type="transmembrane region" description="Helical" evidence="6">
    <location>
        <begin position="43"/>
        <end position="65"/>
    </location>
</feature>
<dbReference type="PANTHER" id="PTHR32322">
    <property type="entry name" value="INNER MEMBRANE TRANSPORTER"/>
    <property type="match status" value="1"/>
</dbReference>
<evidence type="ECO:0000256" key="1">
    <source>
        <dbReference type="ARBA" id="ARBA00004141"/>
    </source>
</evidence>